<accession>A0ABV0J0H8</accession>
<evidence type="ECO:0000313" key="3">
    <source>
        <dbReference type="Proteomes" id="UP001462502"/>
    </source>
</evidence>
<evidence type="ECO:0000313" key="2">
    <source>
        <dbReference type="EMBL" id="MEO9387041.1"/>
    </source>
</evidence>
<name>A0ABV0J0H8_9NEIS</name>
<proteinExistence type="predicted"/>
<gene>
    <name evidence="2" type="ORF">ABI908_23390</name>
</gene>
<keyword evidence="1" id="KW-0812">Transmembrane</keyword>
<dbReference type="Proteomes" id="UP001462502">
    <property type="component" value="Unassembled WGS sequence"/>
</dbReference>
<keyword evidence="3" id="KW-1185">Reference proteome</keyword>
<reference evidence="2 3" key="1">
    <citation type="submission" date="2024-05" db="EMBL/GenBank/DDBJ databases">
        <authorList>
            <person name="De Oliveira J.P."/>
            <person name="Noriler S.A."/>
            <person name="De Oliveira A.G."/>
            <person name="Sipoli D.S."/>
        </authorList>
    </citation>
    <scope>NUCLEOTIDE SEQUENCE [LARGE SCALE GENOMIC DNA]</scope>
    <source>
        <strain evidence="2 3">LABIM192</strain>
    </source>
</reference>
<organism evidence="2 3">
    <name type="scientific">Chromobacterium phragmitis</name>
    <dbReference type="NCBI Taxonomy" id="2202141"/>
    <lineage>
        <taxon>Bacteria</taxon>
        <taxon>Pseudomonadati</taxon>
        <taxon>Pseudomonadota</taxon>
        <taxon>Betaproteobacteria</taxon>
        <taxon>Neisseriales</taxon>
        <taxon>Chromobacteriaceae</taxon>
        <taxon>Chromobacterium</taxon>
    </lineage>
</organism>
<feature type="transmembrane region" description="Helical" evidence="1">
    <location>
        <begin position="6"/>
        <end position="24"/>
    </location>
</feature>
<sequence>MSLSEVFSSVSVVIAIASFFTAIYQAKATREHNSLSTRPLLDCSTLIPQTGALQIILHNHGLGPAIIEGVYINYKGRTYSQNIKSEAAALTNLLYKDNEYHIGITTISAPSPIRADGEITLFSFTQPLDGEKNHFLEEKQLDSISNLGVIVKYKSIYNEKFELQYKPTND</sequence>
<protein>
    <submittedName>
        <fullName evidence="2">Uncharacterized protein</fullName>
    </submittedName>
</protein>
<dbReference type="RefSeq" id="WP_347938035.1">
    <property type="nucleotide sequence ID" value="NZ_JBDXMI010000005.1"/>
</dbReference>
<evidence type="ECO:0000256" key="1">
    <source>
        <dbReference type="SAM" id="Phobius"/>
    </source>
</evidence>
<keyword evidence="1" id="KW-1133">Transmembrane helix</keyword>
<comment type="caution">
    <text evidence="2">The sequence shown here is derived from an EMBL/GenBank/DDBJ whole genome shotgun (WGS) entry which is preliminary data.</text>
</comment>
<dbReference type="EMBL" id="JBDXMI010000005">
    <property type="protein sequence ID" value="MEO9387041.1"/>
    <property type="molecule type" value="Genomic_DNA"/>
</dbReference>
<keyword evidence="1" id="KW-0472">Membrane</keyword>